<keyword evidence="1" id="KW-1133">Transmembrane helix</keyword>
<accession>A0A3B0IWY9</accession>
<evidence type="ECO:0000256" key="1">
    <source>
        <dbReference type="SAM" id="Phobius"/>
    </source>
</evidence>
<proteinExistence type="predicted"/>
<dbReference type="EMBL" id="OUNF01000155">
    <property type="protein sequence ID" value="SPP33947.1"/>
    <property type="molecule type" value="Genomic_DNA"/>
</dbReference>
<reference evidence="2" key="1">
    <citation type="submission" date="2018-04" db="EMBL/GenBank/DDBJ databases">
        <authorList>
            <person name="Go L.Y."/>
            <person name="Mitchell J.A."/>
        </authorList>
    </citation>
    <scope>NUCLEOTIDE SEQUENCE</scope>
    <source>
        <strain evidence="2">WBAF</strain>
    </source>
</reference>
<evidence type="ECO:0000313" key="2">
    <source>
        <dbReference type="EMBL" id="SPP33947.1"/>
    </source>
</evidence>
<organism evidence="2">
    <name type="scientific">Wolbachia endosymbiont of Aleurodicus floccissimus</name>
    <dbReference type="NCBI Taxonomy" id="2152762"/>
    <lineage>
        <taxon>Bacteria</taxon>
        <taxon>Pseudomonadati</taxon>
        <taxon>Pseudomonadota</taxon>
        <taxon>Alphaproteobacteria</taxon>
        <taxon>Rickettsiales</taxon>
        <taxon>Anaplasmataceae</taxon>
        <taxon>Wolbachieae</taxon>
        <taxon>Wolbachia</taxon>
    </lineage>
</organism>
<name>A0A3B0IWY9_9RICK</name>
<protein>
    <submittedName>
        <fullName evidence="2">Uncharacterized protein</fullName>
    </submittedName>
</protein>
<gene>
    <name evidence="2" type="ORF">WBAF_0561</name>
</gene>
<feature type="transmembrane region" description="Helical" evidence="1">
    <location>
        <begin position="30"/>
        <end position="48"/>
    </location>
</feature>
<keyword evidence="1" id="KW-0812">Transmembrane</keyword>
<keyword evidence="1" id="KW-0472">Membrane</keyword>
<dbReference type="AlphaFoldDB" id="A0A3B0IWY9"/>
<sequence>MGANILLAKAVDNAAPIPAPVTAIKPGPNHSIFVSVLLLVILLINIIAPAPKAATNPILDGLLVASREYCTTSLSPEFLFF</sequence>